<organism evidence="2 3">
    <name type="scientific">Gordonia hirsuta DSM 44140 = NBRC 16056</name>
    <dbReference type="NCBI Taxonomy" id="1121927"/>
    <lineage>
        <taxon>Bacteria</taxon>
        <taxon>Bacillati</taxon>
        <taxon>Actinomycetota</taxon>
        <taxon>Actinomycetes</taxon>
        <taxon>Mycobacteriales</taxon>
        <taxon>Gordoniaceae</taxon>
        <taxon>Gordonia</taxon>
    </lineage>
</organism>
<feature type="compositionally biased region" description="Basic and acidic residues" evidence="1">
    <location>
        <begin position="30"/>
        <end position="41"/>
    </location>
</feature>
<dbReference type="EMBL" id="BANT01000014">
    <property type="protein sequence ID" value="GAC56990.1"/>
    <property type="molecule type" value="Genomic_DNA"/>
</dbReference>
<evidence type="ECO:0000313" key="2">
    <source>
        <dbReference type="EMBL" id="GAC56990.1"/>
    </source>
</evidence>
<gene>
    <name evidence="2" type="ORF">GOHSU_14_01570</name>
</gene>
<sequence length="120" mass="12376">MIWAAVAGGLALFLIGFGVGYVTGDQVGNHGERGRYTELHRPGTHGGGPGGDYGRHGHGRFQDNRGPFHDNLGPGHGQRYGGPATPTDPTPTDPTPTDPTPTDPTPGEPAPEPPPQAPVS</sequence>
<proteinExistence type="predicted"/>
<dbReference type="RefSeq" id="WP_005938276.1">
    <property type="nucleotide sequence ID" value="NZ_ATVK01000046.1"/>
</dbReference>
<keyword evidence="3" id="KW-1185">Reference proteome</keyword>
<comment type="caution">
    <text evidence="2">The sequence shown here is derived from an EMBL/GenBank/DDBJ whole genome shotgun (WGS) entry which is preliminary data.</text>
</comment>
<evidence type="ECO:0000313" key="3">
    <source>
        <dbReference type="Proteomes" id="UP000053405"/>
    </source>
</evidence>
<feature type="region of interest" description="Disordered" evidence="1">
    <location>
        <begin position="23"/>
        <end position="120"/>
    </location>
</feature>
<dbReference type="AlphaFoldDB" id="L7L791"/>
<evidence type="ECO:0000256" key="1">
    <source>
        <dbReference type="SAM" id="MobiDB-lite"/>
    </source>
</evidence>
<reference evidence="2 3" key="1">
    <citation type="submission" date="2012-12" db="EMBL/GenBank/DDBJ databases">
        <title>Whole genome shotgun sequence of Gordonia hirsuta NBRC 16056.</title>
        <authorList>
            <person name="Isaki-Nakamura S."/>
            <person name="Hosoyama A."/>
            <person name="Tsuchikane K."/>
            <person name="Katsumata H."/>
            <person name="Baba S."/>
            <person name="Yamazaki S."/>
            <person name="Fujita N."/>
        </authorList>
    </citation>
    <scope>NUCLEOTIDE SEQUENCE [LARGE SCALE GENOMIC DNA]</scope>
    <source>
        <strain evidence="2 3">NBRC 16056</strain>
    </source>
</reference>
<accession>L7L791</accession>
<dbReference type="Proteomes" id="UP000053405">
    <property type="component" value="Unassembled WGS sequence"/>
</dbReference>
<name>L7L791_9ACTN</name>
<protein>
    <submittedName>
        <fullName evidence="2">Uncharacterized protein</fullName>
    </submittedName>
</protein>
<feature type="compositionally biased region" description="Pro residues" evidence="1">
    <location>
        <begin position="86"/>
        <end position="120"/>
    </location>
</feature>